<dbReference type="AlphaFoldDB" id="A0A6P8BB22"/>
<dbReference type="KEGG" id="pgri:PgNI_02650"/>
<dbReference type="GeneID" id="41957622"/>
<feature type="coiled-coil region" evidence="1">
    <location>
        <begin position="184"/>
        <end position="301"/>
    </location>
</feature>
<keyword evidence="1" id="KW-0175">Coiled coil</keyword>
<proteinExistence type="predicted"/>
<dbReference type="RefSeq" id="XP_030984361.1">
    <property type="nucleotide sequence ID" value="XM_031122711.1"/>
</dbReference>
<evidence type="ECO:0000313" key="4">
    <source>
        <dbReference type="RefSeq" id="XP_030984361.1"/>
    </source>
</evidence>
<reference evidence="4" key="2">
    <citation type="submission" date="2019-10" db="EMBL/GenBank/DDBJ databases">
        <authorList>
            <consortium name="NCBI Genome Project"/>
        </authorList>
    </citation>
    <scope>NUCLEOTIDE SEQUENCE</scope>
    <source>
        <strain evidence="4">NI907</strain>
    </source>
</reference>
<evidence type="ECO:0000256" key="2">
    <source>
        <dbReference type="SAM" id="MobiDB-lite"/>
    </source>
</evidence>
<dbReference type="Proteomes" id="UP000515153">
    <property type="component" value="Unplaced"/>
</dbReference>
<reference evidence="4" key="3">
    <citation type="submission" date="2025-08" db="UniProtKB">
        <authorList>
            <consortium name="RefSeq"/>
        </authorList>
    </citation>
    <scope>IDENTIFICATION</scope>
    <source>
        <strain evidence="4">NI907</strain>
    </source>
</reference>
<evidence type="ECO:0000256" key="1">
    <source>
        <dbReference type="SAM" id="Coils"/>
    </source>
</evidence>
<gene>
    <name evidence="4" type="ORF">PgNI_02650</name>
</gene>
<protein>
    <submittedName>
        <fullName evidence="4">Uncharacterized protein</fullName>
    </submittedName>
</protein>
<name>A0A6P8BB22_PYRGI</name>
<feature type="region of interest" description="Disordered" evidence="2">
    <location>
        <begin position="1"/>
        <end position="20"/>
    </location>
</feature>
<accession>A0A6P8BB22</accession>
<organism evidence="3 4">
    <name type="scientific">Pyricularia grisea</name>
    <name type="common">Crabgrass-specific blast fungus</name>
    <name type="synonym">Magnaporthe grisea</name>
    <dbReference type="NCBI Taxonomy" id="148305"/>
    <lineage>
        <taxon>Eukaryota</taxon>
        <taxon>Fungi</taxon>
        <taxon>Dikarya</taxon>
        <taxon>Ascomycota</taxon>
        <taxon>Pezizomycotina</taxon>
        <taxon>Sordariomycetes</taxon>
        <taxon>Sordariomycetidae</taxon>
        <taxon>Magnaporthales</taxon>
        <taxon>Pyriculariaceae</taxon>
        <taxon>Pyricularia</taxon>
    </lineage>
</organism>
<keyword evidence="3" id="KW-1185">Reference proteome</keyword>
<reference evidence="4" key="1">
    <citation type="journal article" date="2019" name="Mol. Biol. Evol.">
        <title>Blast fungal genomes show frequent chromosomal changes, gene gains and losses, and effector gene turnover.</title>
        <authorList>
            <person name="Gomez Luciano L.B."/>
            <person name="Jason Tsai I."/>
            <person name="Chuma I."/>
            <person name="Tosa Y."/>
            <person name="Chen Y.H."/>
            <person name="Li J.Y."/>
            <person name="Li M.Y."/>
            <person name="Jade Lu M.Y."/>
            <person name="Nakayashiki H."/>
            <person name="Li W.H."/>
        </authorList>
    </citation>
    <scope>NUCLEOTIDE SEQUENCE</scope>
    <source>
        <strain evidence="4">NI907</strain>
    </source>
</reference>
<evidence type="ECO:0000313" key="3">
    <source>
        <dbReference type="Proteomes" id="UP000515153"/>
    </source>
</evidence>
<sequence length="508" mass="56663">MPQVPDLQTQDQRNKAQSVETNKLTTVLSKRINDLPRAGLDIPTHDKDAFEDEADETVKGPKIAQMLETSGNTLAHCKRIVDRRNQVHDLVKQTTESLEERVQSAQQTALAMSDRPPLPKSRLEALLPVLQFILSHEEGRKTLKSLAPDLSAQLGVSTQDGQALIRAERVNELTELLQSRDDDLQVARAERDNALANADRIKAQREDWKTAYQDLVERHEERASLKAHRAEKKQSDLDMTRMRELLARKEEEIRSKTESMDLGEIELNLLRTQVDTANKKLEEAKQEAEAAAAETTTLREELVKTMRGSKHLEDVSKKLVASENQLTERLNQHETRTKALLEATINSSVSKDDLLSFLTILDDSLVPPTTADEPSTWDIQAWNFPGPEQIVVPTSADGILICLYTMHPVIPYPVLVAHLSQLARLLATADGLVASPPSHFFQVANVANQRWGGFGLDVSLLPAELAPVWEALEKSDLTIAAQGDFRIYGDVLRCKTIGHFGSTNATAW</sequence>